<dbReference type="Proteomes" id="UP000003879">
    <property type="component" value="Unassembled WGS sequence"/>
</dbReference>
<dbReference type="PATRIC" id="fig|997883.3.peg.2077"/>
<evidence type="ECO:0000313" key="3">
    <source>
        <dbReference type="Proteomes" id="UP000003879"/>
    </source>
</evidence>
<dbReference type="RefSeq" id="WP_005794602.1">
    <property type="nucleotide sequence ID" value="NZ_JH724215.1"/>
</dbReference>
<dbReference type="Pfam" id="PF12099">
    <property type="entry name" value="DUF3575"/>
    <property type="match status" value="1"/>
</dbReference>
<comment type="caution">
    <text evidence="2">The sequence shown here is derived from an EMBL/GenBank/DDBJ whole genome shotgun (WGS) entry which is preliminary data.</text>
</comment>
<sequence>MIRSNLYTFIHCACFLLVSVGVTAGNLTKPESASDTFCCEPLLLHFRFDRSLVEYDYMDNPHTLAAFSTLFADSLSTAQIDTVTITSYASPEGDTQYNFRLAHRRAVAVKGYLLWKYPHLDQYRILILPQGEDWTGLRRLIEADTSVPDREDALGILDKVSDTSHYKVLLRRLNEGRAYRYINKYLLPQLRNAAVCTVRMKQQPEEQVSGLDTEEKCTGDLKIADCIRMADTLKVDDTTLFNRIGKVGISSSYASRPLLSVKTNLLSLTGITPEGGLASFRPNLALEFFFARYWSVTASAEYSYWKGGKNKEFWGISGYSLEPRFWLAGNNRYRWFYVGIYAQTGDFDHQPYPAVVTNGAQAGTNATGTYLSTGLSLGVYVPLTRHLGLEAGLRAGYRQASGSAYDYEIPYYYYHHDLSSTRWGITGLNLNLSYRWWTQSKKR</sequence>
<evidence type="ECO:0000313" key="2">
    <source>
        <dbReference type="EMBL" id="EIY96094.1"/>
    </source>
</evidence>
<keyword evidence="1" id="KW-0732">Signal</keyword>
<feature type="chain" id="PRO_5002392104" description="OmpA-like domain-containing protein" evidence="1">
    <location>
        <begin position="25"/>
        <end position="443"/>
    </location>
</feature>
<protein>
    <recommendedName>
        <fullName evidence="4">OmpA-like domain-containing protein</fullName>
    </recommendedName>
</protein>
<accession>A0A0E2AP15</accession>
<dbReference type="Gene3D" id="3.30.1330.60">
    <property type="entry name" value="OmpA-like domain"/>
    <property type="match status" value="1"/>
</dbReference>
<name>A0A0E2AP15_BACFG</name>
<proteinExistence type="predicted"/>
<dbReference type="EMBL" id="AGXN01000012">
    <property type="protein sequence ID" value="EIY96094.1"/>
    <property type="molecule type" value="Genomic_DNA"/>
</dbReference>
<dbReference type="SUPFAM" id="SSF103088">
    <property type="entry name" value="OmpA-like"/>
    <property type="match status" value="1"/>
</dbReference>
<dbReference type="HOGENOM" id="CLU_035792_0_0_10"/>
<organism evidence="2 3">
    <name type="scientific">Bacteroides fragilis CL07T12C05</name>
    <dbReference type="NCBI Taxonomy" id="997883"/>
    <lineage>
        <taxon>Bacteria</taxon>
        <taxon>Pseudomonadati</taxon>
        <taxon>Bacteroidota</taxon>
        <taxon>Bacteroidia</taxon>
        <taxon>Bacteroidales</taxon>
        <taxon>Bacteroidaceae</taxon>
        <taxon>Bacteroides</taxon>
    </lineage>
</organism>
<dbReference type="InterPro" id="IPR036737">
    <property type="entry name" value="OmpA-like_sf"/>
</dbReference>
<dbReference type="AlphaFoldDB" id="A0A0E2AP15"/>
<gene>
    <name evidence="2" type="ORF">HMPREF1056_01982</name>
</gene>
<reference evidence="2 3" key="1">
    <citation type="submission" date="2012-02" db="EMBL/GenBank/DDBJ databases">
        <title>The Genome Sequence of Bacteroides fragilis CL07T12C05.</title>
        <authorList>
            <consortium name="The Broad Institute Genome Sequencing Platform"/>
            <person name="Earl A."/>
            <person name="Ward D."/>
            <person name="Feldgarden M."/>
            <person name="Gevers D."/>
            <person name="Zitomersky N.L."/>
            <person name="Coyne M.J."/>
            <person name="Comstock L.E."/>
            <person name="Young S.K."/>
            <person name="Zeng Q."/>
            <person name="Gargeya S."/>
            <person name="Fitzgerald M."/>
            <person name="Haas B."/>
            <person name="Abouelleil A."/>
            <person name="Alvarado L."/>
            <person name="Arachchi H.M."/>
            <person name="Berlin A."/>
            <person name="Chapman S.B."/>
            <person name="Gearin G."/>
            <person name="Goldberg J."/>
            <person name="Griggs A."/>
            <person name="Gujja S."/>
            <person name="Hansen M."/>
            <person name="Heiman D."/>
            <person name="Howarth C."/>
            <person name="Larimer J."/>
            <person name="Lui A."/>
            <person name="MacDonald P.J.P."/>
            <person name="McCowen C."/>
            <person name="Montmayeur A."/>
            <person name="Murphy C."/>
            <person name="Neiman D."/>
            <person name="Pearson M."/>
            <person name="Priest M."/>
            <person name="Roberts A."/>
            <person name="Saif S."/>
            <person name="Shea T."/>
            <person name="Sisk P."/>
            <person name="Stolte C."/>
            <person name="Sykes S."/>
            <person name="Wortman J."/>
            <person name="Nusbaum C."/>
            <person name="Birren B."/>
        </authorList>
    </citation>
    <scope>NUCLEOTIDE SEQUENCE [LARGE SCALE GENOMIC DNA]</scope>
    <source>
        <strain evidence="2 3">CL07T12C05</strain>
    </source>
</reference>
<dbReference type="InterPro" id="IPR021958">
    <property type="entry name" value="DUF3575"/>
</dbReference>
<evidence type="ECO:0008006" key="4">
    <source>
        <dbReference type="Google" id="ProtNLM"/>
    </source>
</evidence>
<evidence type="ECO:0000256" key="1">
    <source>
        <dbReference type="SAM" id="SignalP"/>
    </source>
</evidence>
<feature type="signal peptide" evidence="1">
    <location>
        <begin position="1"/>
        <end position="24"/>
    </location>
</feature>